<evidence type="ECO:0000256" key="1">
    <source>
        <dbReference type="SAM" id="SignalP"/>
    </source>
</evidence>
<dbReference type="PROSITE" id="PS51257">
    <property type="entry name" value="PROKAR_LIPOPROTEIN"/>
    <property type="match status" value="1"/>
</dbReference>
<name>A0A1X7LVC0_9BACL</name>
<dbReference type="RefSeq" id="WP_085498045.1">
    <property type="nucleotide sequence ID" value="NZ_FXAZ01000008.1"/>
</dbReference>
<dbReference type="InterPro" id="IPR006059">
    <property type="entry name" value="SBP"/>
</dbReference>
<dbReference type="OrthoDB" id="9787283at2"/>
<keyword evidence="3" id="KW-1185">Reference proteome</keyword>
<dbReference type="Gene3D" id="3.40.190.10">
    <property type="entry name" value="Periplasmic binding protein-like II"/>
    <property type="match status" value="2"/>
</dbReference>
<evidence type="ECO:0000313" key="3">
    <source>
        <dbReference type="Proteomes" id="UP000193834"/>
    </source>
</evidence>
<accession>A0A1X7LVC0</accession>
<dbReference type="PANTHER" id="PTHR43649:SF12">
    <property type="entry name" value="DIACETYLCHITOBIOSE BINDING PROTEIN DASA"/>
    <property type="match status" value="1"/>
</dbReference>
<reference evidence="2 3" key="1">
    <citation type="submission" date="2017-04" db="EMBL/GenBank/DDBJ databases">
        <authorList>
            <person name="Afonso C.L."/>
            <person name="Miller P.J."/>
            <person name="Scott M.A."/>
            <person name="Spackman E."/>
            <person name="Goraichik I."/>
            <person name="Dimitrov K.M."/>
            <person name="Suarez D.L."/>
            <person name="Swayne D.E."/>
        </authorList>
    </citation>
    <scope>NUCLEOTIDE SEQUENCE [LARGE SCALE GENOMIC DNA]</scope>
    <source>
        <strain evidence="2 3">11</strain>
    </source>
</reference>
<dbReference type="Proteomes" id="UP000193834">
    <property type="component" value="Unassembled WGS sequence"/>
</dbReference>
<evidence type="ECO:0000313" key="2">
    <source>
        <dbReference type="EMBL" id="SMG57407.1"/>
    </source>
</evidence>
<organism evidence="2 3">
    <name type="scientific">Paenibacillus aquistagni</name>
    <dbReference type="NCBI Taxonomy" id="1852522"/>
    <lineage>
        <taxon>Bacteria</taxon>
        <taxon>Bacillati</taxon>
        <taxon>Bacillota</taxon>
        <taxon>Bacilli</taxon>
        <taxon>Bacillales</taxon>
        <taxon>Paenibacillaceae</taxon>
        <taxon>Paenibacillus</taxon>
    </lineage>
</organism>
<proteinExistence type="predicted"/>
<dbReference type="SUPFAM" id="SSF53850">
    <property type="entry name" value="Periplasmic binding protein-like II"/>
    <property type="match status" value="1"/>
</dbReference>
<protein>
    <submittedName>
        <fullName evidence="2">Carbohydrate ABC transporter substrate-binding protein, CUT1 family</fullName>
    </submittedName>
</protein>
<dbReference type="Pfam" id="PF01547">
    <property type="entry name" value="SBP_bac_1"/>
    <property type="match status" value="1"/>
</dbReference>
<feature type="signal peptide" evidence="1">
    <location>
        <begin position="1"/>
        <end position="23"/>
    </location>
</feature>
<keyword evidence="1" id="KW-0732">Signal</keyword>
<dbReference type="PANTHER" id="PTHR43649">
    <property type="entry name" value="ARABINOSE-BINDING PROTEIN-RELATED"/>
    <property type="match status" value="1"/>
</dbReference>
<feature type="chain" id="PRO_5012665677" evidence="1">
    <location>
        <begin position="24"/>
        <end position="559"/>
    </location>
</feature>
<sequence length="559" mass="62652">MKSQGIRSRVLMLLLAMMLVVSACSSGTEGKEKGNSSTSDALALSEKGTFPLVTEKATLKVMIPSNSLVENFETNEFTKWYEEKTNVHIEWIIVPQQSASEKLNLMLASGDYPDIIMGMGVSAAQQMIYGKQGVFLPLNDYIDEYSVNFKKVLEERDYLKASISAPDGNIYALPEVNECYHCSMAQKLWINQDWLDALGLKMPTTTEELYQVLKAFKEKDPNGNGKADEIPLSGAPQGSGWLSSIDAFLMNAFTYNPVFSTSRNHMYTRDGKVEVAYNQPGWKEGLRYMQKLYSEGLIDPQIFTQDSDQLLKLGEGSDTPILGAAVGGHTGVFTQIGGESGRWLDYVSVPALQGPDGTQYAAYDPYGFSIGKVVITKNAKHPELAFRWIDGFYDEETSLRTTIGRPDQEWRQATDGEIGINGEPAKWAKLVEYGQIQNVHWEQTGPTYRSNELRLSQAVTNENEPNLEVLLYQATKQNYEPHKPTDVTFLPSLFFTEEQASELADLMKTINDYVDQMTASFVTGESDVDSDWDNYLQTLEGMNLARLLQIHQEAFDQRQ</sequence>
<dbReference type="AlphaFoldDB" id="A0A1X7LVC0"/>
<dbReference type="EMBL" id="FXAZ01000008">
    <property type="protein sequence ID" value="SMG57407.1"/>
    <property type="molecule type" value="Genomic_DNA"/>
</dbReference>
<dbReference type="CDD" id="cd13581">
    <property type="entry name" value="PBP2_AlgQ_like_2"/>
    <property type="match status" value="1"/>
</dbReference>
<dbReference type="STRING" id="1852522.SAMN06295960_4382"/>
<dbReference type="InterPro" id="IPR050490">
    <property type="entry name" value="Bact_solute-bd_prot1"/>
</dbReference>
<gene>
    <name evidence="2" type="ORF">SAMN06295960_4382</name>
</gene>